<evidence type="ECO:0000313" key="1">
    <source>
        <dbReference type="EMBL" id="GAA4340502.1"/>
    </source>
</evidence>
<evidence type="ECO:0008006" key="3">
    <source>
        <dbReference type="Google" id="ProtNLM"/>
    </source>
</evidence>
<dbReference type="InterPro" id="IPR023476">
    <property type="entry name" value="Pep_tRNA_hydro_II_dom_sf"/>
</dbReference>
<dbReference type="SUPFAM" id="SSF102462">
    <property type="entry name" value="Peptidyl-tRNA hydrolase II"/>
    <property type="match status" value="1"/>
</dbReference>
<comment type="caution">
    <text evidence="1">The sequence shown here is derived from an EMBL/GenBank/DDBJ whole genome shotgun (WGS) entry which is preliminary data.</text>
</comment>
<keyword evidence="2" id="KW-1185">Reference proteome</keyword>
<dbReference type="EMBL" id="BAABGY010000014">
    <property type="protein sequence ID" value="GAA4340502.1"/>
    <property type="molecule type" value="Genomic_DNA"/>
</dbReference>
<evidence type="ECO:0000313" key="2">
    <source>
        <dbReference type="Proteomes" id="UP001501725"/>
    </source>
</evidence>
<accession>A0ABP8HK81</accession>
<sequence length="104" mass="12029">MKMYILVKEDVPDHLVPVIAAHASLACFRKYEHDADMQRWINSVFKKAVCKVTGTEFEGAKQVEKNVLLTESSLNDQEVCLCFSPRDEYPKSFKFFRLWRPTAG</sequence>
<protein>
    <recommendedName>
        <fullName evidence="3">Aminoacyl-tRNA hydrolase</fullName>
    </recommendedName>
</protein>
<gene>
    <name evidence="1" type="ORF">GCM10023184_38250</name>
</gene>
<dbReference type="Proteomes" id="UP001501725">
    <property type="component" value="Unassembled WGS sequence"/>
</dbReference>
<name>A0ABP8HK81_9BACT</name>
<proteinExistence type="predicted"/>
<reference evidence="2" key="1">
    <citation type="journal article" date="2019" name="Int. J. Syst. Evol. Microbiol.">
        <title>The Global Catalogue of Microorganisms (GCM) 10K type strain sequencing project: providing services to taxonomists for standard genome sequencing and annotation.</title>
        <authorList>
            <consortium name="The Broad Institute Genomics Platform"/>
            <consortium name="The Broad Institute Genome Sequencing Center for Infectious Disease"/>
            <person name="Wu L."/>
            <person name="Ma J."/>
        </authorList>
    </citation>
    <scope>NUCLEOTIDE SEQUENCE [LARGE SCALE GENOMIC DNA]</scope>
    <source>
        <strain evidence="2">JCM 17919</strain>
    </source>
</reference>
<organism evidence="1 2">
    <name type="scientific">Flaviaesturariibacter amylovorans</name>
    <dbReference type="NCBI Taxonomy" id="1084520"/>
    <lineage>
        <taxon>Bacteria</taxon>
        <taxon>Pseudomonadati</taxon>
        <taxon>Bacteroidota</taxon>
        <taxon>Chitinophagia</taxon>
        <taxon>Chitinophagales</taxon>
        <taxon>Chitinophagaceae</taxon>
        <taxon>Flaviaestuariibacter</taxon>
    </lineage>
</organism>
<dbReference type="PROSITE" id="PS51257">
    <property type="entry name" value="PROKAR_LIPOPROTEIN"/>
    <property type="match status" value="1"/>
</dbReference>
<dbReference type="RefSeq" id="WP_345257467.1">
    <property type="nucleotide sequence ID" value="NZ_BAABGY010000014.1"/>
</dbReference>